<keyword evidence="2 5" id="KW-0540">Nuclease</keyword>
<comment type="caution">
    <text evidence="5">Lacks conserved residue(s) required for the propagation of feature annotation.</text>
</comment>
<dbReference type="InterPro" id="IPR055132">
    <property type="entry name" value="RNase_J_b_CASP"/>
</dbReference>
<comment type="subcellular location">
    <subcellularLocation>
        <location evidence="5">Cytoplasm</location>
    </subcellularLocation>
</comment>
<dbReference type="EMBL" id="MFVE01000002">
    <property type="protein sequence ID" value="OGI95753.1"/>
    <property type="molecule type" value="Genomic_DNA"/>
</dbReference>
<comment type="function">
    <text evidence="5">An RNase that has 5'-3' exonuclease and possibly endonuclease activity. Involved in maturation of rRNA and in some organisms also mRNA maturation and/or decay.</text>
</comment>
<dbReference type="Gene3D" id="3.60.15.10">
    <property type="entry name" value="Ribonuclease Z/Hydroxyacylglutathione hydrolase-like"/>
    <property type="match status" value="1"/>
</dbReference>
<dbReference type="Gene3D" id="3.10.20.580">
    <property type="match status" value="1"/>
</dbReference>
<gene>
    <name evidence="5" type="primary">rnj</name>
    <name evidence="8" type="ORF">A2917_00340</name>
</gene>
<dbReference type="GO" id="GO:0004521">
    <property type="term" value="F:RNA endonuclease activity"/>
    <property type="evidence" value="ECO:0007669"/>
    <property type="project" value="UniProtKB-UniRule"/>
</dbReference>
<dbReference type="GO" id="GO:0004534">
    <property type="term" value="F:5'-3' RNA exonuclease activity"/>
    <property type="evidence" value="ECO:0007669"/>
    <property type="project" value="UniProtKB-UniRule"/>
</dbReference>
<dbReference type="InterPro" id="IPR041636">
    <property type="entry name" value="RNase_J_C"/>
</dbReference>
<keyword evidence="5" id="KW-0255">Endonuclease</keyword>
<dbReference type="PANTHER" id="PTHR43694:SF1">
    <property type="entry name" value="RIBONUCLEASE J"/>
    <property type="match status" value="1"/>
</dbReference>
<comment type="subunit">
    <text evidence="5">Homodimer, may be a subunit of the RNA degradosome.</text>
</comment>
<sequence>MKKTRLPFSSLSKDSTEQKTSLHNAGETREIRETAGGNHAAPPRSQERFSREHRAHRTEDKKKPMKSSTYQYRKKRYGGGAPSQFKGGPKSSASNIKIPPVEPGIIRIIPLGGVEEIGKNMTAIEIGDDIIVIDAGMHFSNEATPGVDYVIPNTTYLEERKGKIRALIITHGHLDHIGGVPLVLSRIGNPPVYSRNLSILMMRKRQTEFPHLPAMKENIVEKDETITCGKIKVRFFGVTHTIPDSMGIIVETEHGWIVTPGDYKLDQVDGIVSKEEEKEYAIFDKAKVLLLMTDSTNIENEGFSLPEIKVHQGLENLVRKVPGRMIIAAFASHITRLAHVVKFAESLGKKIVLDGRSMKTNIDVAIEAGLFTPKKDTIIPIEEADNYPPNKVVVLMTGAQGEEFASLNRVANKTHTKFRLHTGDTVILSASIIPGNERAVEKMKDGLTRQGARIISYRTAGEDFVHATGHGNQEDVKWLHRKTHPKFFIPIHGNHYRLVLHKELAMDLGMSEENVVVPDNGSIIEISADGQKIVTRKEKAPSGLMMVDGTSVGDAQDVVIRDRVMLAQDGMFVIIALLDQKTGKLKKSPDLISRGFVYLKENQELLRQVRIIIKKSVEDGAARIPVRSHSAPNQIDFDHIKADLGEVVSKFLYQKTEKRPLVIPVILSV</sequence>
<evidence type="ECO:0000256" key="5">
    <source>
        <dbReference type="HAMAP-Rule" id="MF_01491"/>
    </source>
</evidence>
<keyword evidence="5" id="KW-0378">Hydrolase</keyword>
<dbReference type="GO" id="GO:0006364">
    <property type="term" value="P:rRNA processing"/>
    <property type="evidence" value="ECO:0007669"/>
    <property type="project" value="UniProtKB-UniRule"/>
</dbReference>
<keyword evidence="3 5" id="KW-0269">Exonuclease</keyword>
<dbReference type="Pfam" id="PF22505">
    <property type="entry name" value="RNase_J_b_CASP"/>
    <property type="match status" value="1"/>
</dbReference>
<accession>A0A1F6XNT8</accession>
<dbReference type="Pfam" id="PF17770">
    <property type="entry name" value="RNase_J_C"/>
    <property type="match status" value="1"/>
</dbReference>
<comment type="similarity">
    <text evidence="5">Belongs to the metallo-beta-lactamase superfamily. RNA-metabolizing metallo-beta-lactamase-like family. Bacterial RNase J subfamily.</text>
</comment>
<name>A0A1F6XNT8_9BACT</name>
<proteinExistence type="inferred from homology"/>
<dbReference type="GO" id="GO:0008270">
    <property type="term" value="F:zinc ion binding"/>
    <property type="evidence" value="ECO:0007669"/>
    <property type="project" value="InterPro"/>
</dbReference>
<dbReference type="SMART" id="SM00849">
    <property type="entry name" value="Lactamase_B"/>
    <property type="match status" value="1"/>
</dbReference>
<dbReference type="EC" id="3.1.-.-" evidence="5"/>
<dbReference type="InterPro" id="IPR036866">
    <property type="entry name" value="RibonucZ/Hydroxyglut_hydro"/>
</dbReference>
<evidence type="ECO:0000313" key="9">
    <source>
        <dbReference type="Proteomes" id="UP000178104"/>
    </source>
</evidence>
<dbReference type="Proteomes" id="UP000178104">
    <property type="component" value="Unassembled WGS sequence"/>
</dbReference>
<dbReference type="InterPro" id="IPR030854">
    <property type="entry name" value="RNase_J_bac"/>
</dbReference>
<comment type="caution">
    <text evidence="8">The sequence shown here is derived from an EMBL/GenBank/DDBJ whole genome shotgun (WGS) entry which is preliminary data.</text>
</comment>
<dbReference type="Gene3D" id="3.40.50.10710">
    <property type="entry name" value="Metallo-hydrolase/oxidoreductase"/>
    <property type="match status" value="1"/>
</dbReference>
<dbReference type="Pfam" id="PF00753">
    <property type="entry name" value="Lactamase_B"/>
    <property type="match status" value="1"/>
</dbReference>
<dbReference type="InterPro" id="IPR042173">
    <property type="entry name" value="RNase_J_2"/>
</dbReference>
<dbReference type="SUPFAM" id="SSF56281">
    <property type="entry name" value="Metallo-hydrolase/oxidoreductase"/>
    <property type="match status" value="1"/>
</dbReference>
<keyword evidence="1 5" id="KW-0963">Cytoplasm</keyword>
<evidence type="ECO:0000256" key="2">
    <source>
        <dbReference type="ARBA" id="ARBA00022722"/>
    </source>
</evidence>
<organism evidence="8 9">
    <name type="scientific">Candidatus Nomurabacteria bacterium RIFCSPLOWO2_01_FULL_42_17</name>
    <dbReference type="NCBI Taxonomy" id="1801780"/>
    <lineage>
        <taxon>Bacteria</taxon>
        <taxon>Candidatus Nomuraibacteriota</taxon>
    </lineage>
</organism>
<feature type="compositionally biased region" description="Polar residues" evidence="6">
    <location>
        <begin position="7"/>
        <end position="23"/>
    </location>
</feature>
<keyword evidence="5" id="KW-0698">rRNA processing</keyword>
<reference evidence="8 9" key="1">
    <citation type="journal article" date="2016" name="Nat. Commun.">
        <title>Thousands of microbial genomes shed light on interconnected biogeochemical processes in an aquifer system.</title>
        <authorList>
            <person name="Anantharaman K."/>
            <person name="Brown C.T."/>
            <person name="Hug L.A."/>
            <person name="Sharon I."/>
            <person name="Castelle C.J."/>
            <person name="Probst A.J."/>
            <person name="Thomas B.C."/>
            <person name="Singh A."/>
            <person name="Wilkins M.J."/>
            <person name="Karaoz U."/>
            <person name="Brodie E.L."/>
            <person name="Williams K.H."/>
            <person name="Hubbard S.S."/>
            <person name="Banfield J.F."/>
        </authorList>
    </citation>
    <scope>NUCLEOTIDE SEQUENCE [LARGE SCALE GENOMIC DNA]</scope>
</reference>
<dbReference type="HAMAP" id="MF_01491">
    <property type="entry name" value="RNase_J_bact"/>
    <property type="match status" value="1"/>
</dbReference>
<feature type="domain" description="Metallo-beta-lactamase" evidence="7">
    <location>
        <begin position="118"/>
        <end position="314"/>
    </location>
</feature>
<dbReference type="GO" id="GO:0005737">
    <property type="term" value="C:cytoplasm"/>
    <property type="evidence" value="ECO:0007669"/>
    <property type="project" value="UniProtKB-SubCell"/>
</dbReference>
<evidence type="ECO:0000259" key="7">
    <source>
        <dbReference type="SMART" id="SM00849"/>
    </source>
</evidence>
<keyword evidence="4 5" id="KW-0694">RNA-binding</keyword>
<protein>
    <recommendedName>
        <fullName evidence="5">Ribonuclease J</fullName>
        <shortName evidence="5">RNase J</shortName>
        <ecNumber evidence="5">3.1.-.-</ecNumber>
    </recommendedName>
</protein>
<feature type="compositionally biased region" description="Basic and acidic residues" evidence="6">
    <location>
        <begin position="45"/>
        <end position="62"/>
    </location>
</feature>
<dbReference type="InterPro" id="IPR001279">
    <property type="entry name" value="Metallo-B-lactamas"/>
</dbReference>
<feature type="region of interest" description="Disordered" evidence="6">
    <location>
        <begin position="1"/>
        <end position="96"/>
    </location>
</feature>
<dbReference type="NCBIfam" id="TIGR00649">
    <property type="entry name" value="MG423"/>
    <property type="match status" value="1"/>
</dbReference>
<evidence type="ECO:0000256" key="3">
    <source>
        <dbReference type="ARBA" id="ARBA00022839"/>
    </source>
</evidence>
<evidence type="ECO:0000256" key="1">
    <source>
        <dbReference type="ARBA" id="ARBA00022490"/>
    </source>
</evidence>
<dbReference type="PANTHER" id="PTHR43694">
    <property type="entry name" value="RIBONUCLEASE J"/>
    <property type="match status" value="1"/>
</dbReference>
<evidence type="ECO:0000313" key="8">
    <source>
        <dbReference type="EMBL" id="OGI95753.1"/>
    </source>
</evidence>
<dbReference type="AlphaFoldDB" id="A0A1F6XNT8"/>
<dbReference type="STRING" id="1801780.A2917_00340"/>
<dbReference type="InterPro" id="IPR004613">
    <property type="entry name" value="RNase_J"/>
</dbReference>
<evidence type="ECO:0000256" key="6">
    <source>
        <dbReference type="SAM" id="MobiDB-lite"/>
    </source>
</evidence>
<dbReference type="GO" id="GO:0003723">
    <property type="term" value="F:RNA binding"/>
    <property type="evidence" value="ECO:0007669"/>
    <property type="project" value="UniProtKB-UniRule"/>
</dbReference>
<evidence type="ECO:0000256" key="4">
    <source>
        <dbReference type="ARBA" id="ARBA00022884"/>
    </source>
</evidence>
<dbReference type="CDD" id="cd07714">
    <property type="entry name" value="RNaseJ_MBL-fold"/>
    <property type="match status" value="1"/>
</dbReference>